<organism evidence="1 2">
    <name type="scientific">Bacteroides faecichinchillae</name>
    <dbReference type="NCBI Taxonomy" id="871325"/>
    <lineage>
        <taxon>Bacteria</taxon>
        <taxon>Pseudomonadati</taxon>
        <taxon>Bacteroidota</taxon>
        <taxon>Bacteroidia</taxon>
        <taxon>Bacteroidales</taxon>
        <taxon>Bacteroidaceae</taxon>
        <taxon>Bacteroides</taxon>
    </lineage>
</organism>
<evidence type="ECO:0000313" key="1">
    <source>
        <dbReference type="EMBL" id="SHE57528.1"/>
    </source>
</evidence>
<protein>
    <submittedName>
        <fullName evidence="1">Uncharacterized protein</fullName>
    </submittedName>
</protein>
<dbReference type="AlphaFoldDB" id="A0A1M4ULI9"/>
<evidence type="ECO:0000313" key="2">
    <source>
        <dbReference type="Proteomes" id="UP000184436"/>
    </source>
</evidence>
<proteinExistence type="predicted"/>
<keyword evidence="2" id="KW-1185">Reference proteome</keyword>
<sequence>MAYFLTQVIFDNDKLMGQSMEIYDGYFNVPGILSQCVYIVMPLADGFLWNSKKSDEYKIINNLLYGQTVFF</sequence>
<dbReference type="EMBL" id="FQVD01000003">
    <property type="protein sequence ID" value="SHE57528.1"/>
    <property type="molecule type" value="Genomic_DNA"/>
</dbReference>
<gene>
    <name evidence="1" type="ORF">SAMN05444349_103198</name>
</gene>
<dbReference type="STRING" id="871325.SAMN05444349_103198"/>
<name>A0A1M4ULI9_9BACE</name>
<dbReference type="Proteomes" id="UP000184436">
    <property type="component" value="Unassembled WGS sequence"/>
</dbReference>
<accession>A0A1M4ULI9</accession>
<reference evidence="1 2" key="1">
    <citation type="submission" date="2016-11" db="EMBL/GenBank/DDBJ databases">
        <authorList>
            <person name="Jaros S."/>
            <person name="Januszkiewicz K."/>
            <person name="Wedrychowicz H."/>
        </authorList>
    </citation>
    <scope>NUCLEOTIDE SEQUENCE [LARGE SCALE GENOMIC DNA]</scope>
    <source>
        <strain evidence="1 2">DSM 26883</strain>
    </source>
</reference>